<organism evidence="2">
    <name type="scientific">Streptomyces avermitilis</name>
    <dbReference type="NCBI Taxonomy" id="33903"/>
    <lineage>
        <taxon>Bacteria</taxon>
        <taxon>Bacillati</taxon>
        <taxon>Actinomycetota</taxon>
        <taxon>Actinomycetes</taxon>
        <taxon>Kitasatosporales</taxon>
        <taxon>Streptomycetaceae</taxon>
        <taxon>Streptomyces</taxon>
    </lineage>
</organism>
<feature type="region of interest" description="Disordered" evidence="1">
    <location>
        <begin position="154"/>
        <end position="203"/>
    </location>
</feature>
<accession>A0A499VUR1</accession>
<dbReference type="EMBL" id="AP019621">
    <property type="protein sequence ID" value="BBJ53391.1"/>
    <property type="molecule type" value="Genomic_DNA"/>
</dbReference>
<protein>
    <submittedName>
        <fullName evidence="2">Uncharacterized protein</fullName>
    </submittedName>
</protein>
<evidence type="ECO:0000256" key="1">
    <source>
        <dbReference type="SAM" id="MobiDB-lite"/>
    </source>
</evidence>
<reference evidence="2" key="1">
    <citation type="submission" date="2019-04" db="EMBL/GenBank/DDBJ databases">
        <title>Draft genome sequences of Streptomyces avermitilis MC3.</title>
        <authorList>
            <person name="Komaki H."/>
            <person name="Tamura T."/>
            <person name="Hosoyama A."/>
        </authorList>
    </citation>
    <scope>NUCLEOTIDE SEQUENCE</scope>
    <source>
        <strain evidence="2">MC3</strain>
    </source>
</reference>
<dbReference type="AlphaFoldDB" id="A0A499VUR1"/>
<evidence type="ECO:0000313" key="2">
    <source>
        <dbReference type="EMBL" id="BBJ53391.1"/>
    </source>
</evidence>
<feature type="region of interest" description="Disordered" evidence="1">
    <location>
        <begin position="106"/>
        <end position="125"/>
    </location>
</feature>
<proteinExistence type="predicted"/>
<sequence length="228" mass="23866">MQLVDLVQRQLVDVALDLADVEEVPGHVEHRAAVAVARGVLDGAARDEPGSGLYGVLLDRGREELAQGLHAVEEPGRCGGGDGDAVPAAVEAVSLVAQRAFAQPEPDASAALGGDRQPVTGGGPQDAREVLADLSYLPRVVHTDAGVPGDAVRRSARVDRGGGRNDLAERARRLRGRGGRRAGDGEAGSRHEQQRAEKTGRSVVLSHMRSLPWTPTGMGPNGYGPHWG</sequence>
<feature type="compositionally biased region" description="Basic and acidic residues" evidence="1">
    <location>
        <begin position="154"/>
        <end position="171"/>
    </location>
</feature>
<gene>
    <name evidence="2" type="ORF">SAVMC3_60200</name>
</gene>
<feature type="compositionally biased region" description="Basic and acidic residues" evidence="1">
    <location>
        <begin position="181"/>
        <end position="200"/>
    </location>
</feature>
<name>A0A499VUR1_STRAX</name>